<comment type="subcellular location">
    <subcellularLocation>
        <location evidence="7">Cell inner membrane</location>
        <topology evidence="7">Peripheral membrane protein</topology>
    </subcellularLocation>
</comment>
<keyword evidence="4 7" id="KW-0067">ATP-binding</keyword>
<dbReference type="SUPFAM" id="SSF52540">
    <property type="entry name" value="P-loop containing nucleoside triphosphate hydrolases"/>
    <property type="match status" value="1"/>
</dbReference>
<dbReference type="CDD" id="cd03294">
    <property type="entry name" value="ABC_Pro_Gly_Betaine"/>
    <property type="match status" value="1"/>
</dbReference>
<dbReference type="RefSeq" id="WP_210680132.1">
    <property type="nucleotide sequence ID" value="NZ_JAGMWN010000001.1"/>
</dbReference>
<feature type="compositionally biased region" description="Polar residues" evidence="8">
    <location>
        <begin position="1"/>
        <end position="10"/>
    </location>
</feature>
<dbReference type="PROSITE" id="PS00211">
    <property type="entry name" value="ABC_TRANSPORTER_1"/>
    <property type="match status" value="1"/>
</dbReference>
<evidence type="ECO:0000256" key="2">
    <source>
        <dbReference type="ARBA" id="ARBA00022448"/>
    </source>
</evidence>
<keyword evidence="3 7" id="KW-0547">Nucleotide-binding</keyword>
<dbReference type="SMART" id="SM00382">
    <property type="entry name" value="AAA"/>
    <property type="match status" value="1"/>
</dbReference>
<dbReference type="AlphaFoldDB" id="A0A8J7S2K9"/>
<feature type="compositionally biased region" description="Basic and acidic residues" evidence="8">
    <location>
        <begin position="11"/>
        <end position="20"/>
    </location>
</feature>
<dbReference type="EC" id="7.6.2.9" evidence="7"/>
<keyword evidence="7" id="KW-0997">Cell inner membrane</keyword>
<evidence type="ECO:0000256" key="3">
    <source>
        <dbReference type="ARBA" id="ARBA00022741"/>
    </source>
</evidence>
<dbReference type="PANTHER" id="PTHR43869">
    <property type="entry name" value="GLYCINE BETAINE/PROLINE BETAINE TRANSPORT SYSTEM ATP-BINDING PROTEIN PROV"/>
    <property type="match status" value="1"/>
</dbReference>
<dbReference type="Pfam" id="PF00005">
    <property type="entry name" value="ABC_tran"/>
    <property type="match status" value="1"/>
</dbReference>
<dbReference type="InterPro" id="IPR051921">
    <property type="entry name" value="ABC_osmolyte_uptake_ATP-bind"/>
</dbReference>
<evidence type="ECO:0000256" key="8">
    <source>
        <dbReference type="SAM" id="MobiDB-lite"/>
    </source>
</evidence>
<dbReference type="FunFam" id="3.40.50.300:FF:000201">
    <property type="entry name" value="Glycine betaine/L-proline ABC transporter ATP-binding protein"/>
    <property type="match status" value="1"/>
</dbReference>
<feature type="region of interest" description="Disordered" evidence="8">
    <location>
        <begin position="1"/>
        <end position="20"/>
    </location>
</feature>
<evidence type="ECO:0000313" key="10">
    <source>
        <dbReference type="EMBL" id="MBP5855549.1"/>
    </source>
</evidence>
<feature type="domain" description="ABC transporter" evidence="9">
    <location>
        <begin position="47"/>
        <end position="284"/>
    </location>
</feature>
<keyword evidence="7" id="KW-0472">Membrane</keyword>
<evidence type="ECO:0000259" key="9">
    <source>
        <dbReference type="PROSITE" id="PS50893"/>
    </source>
</evidence>
<dbReference type="InterPro" id="IPR003439">
    <property type="entry name" value="ABC_transporter-like_ATP-bd"/>
</dbReference>
<evidence type="ECO:0000256" key="5">
    <source>
        <dbReference type="ARBA" id="ARBA00051811"/>
    </source>
</evidence>
<proteinExistence type="inferred from homology"/>
<dbReference type="InterPro" id="IPR003593">
    <property type="entry name" value="AAA+_ATPase"/>
</dbReference>
<evidence type="ECO:0000256" key="1">
    <source>
        <dbReference type="ARBA" id="ARBA00005417"/>
    </source>
</evidence>
<evidence type="ECO:0000313" key="11">
    <source>
        <dbReference type="Proteomes" id="UP000672602"/>
    </source>
</evidence>
<gene>
    <name evidence="10" type="ORF">KAJ83_00900</name>
</gene>
<keyword evidence="2 7" id="KW-0813">Transport</keyword>
<sequence length="358" mass="39079">MSDAALQQPSARDDARQEADEDRIVVENAYKIFGGNPDEAYRLLGEGKTKDQIFRETGATVAVQDASFTVKSGEVFVIMGLSGSGKSTMVRMLNRLIDPTFGTVSINGQNITAMNRKALIDLRRRDMSMVFQSFALMPHQTVLENAAFGLTVSGRDKADREARALEALEAVGLGQNARSYPSELSGGMKQRVGLARALANDPPVLLMDEAFSALDPLIRTEMQDELIRLQREHRRTIVFISHDLDEAMRIGDRIAIMQDGRFVQIDTPDKIVSEPANDYVRSFFRNVDVTQVFKAGDIADPGVQPGDGVTEISADASLDEVLSIVSNADGPAPVTGEDGKRLGAISKTALLKTFDKSR</sequence>
<evidence type="ECO:0000256" key="6">
    <source>
        <dbReference type="ARBA" id="ARBA00061968"/>
    </source>
</evidence>
<reference evidence="10" key="1">
    <citation type="submission" date="2021-04" db="EMBL/GenBank/DDBJ databases">
        <authorList>
            <person name="Zhang D.-C."/>
        </authorList>
    </citation>
    <scope>NUCLEOTIDE SEQUENCE</scope>
    <source>
        <strain evidence="10">CGMCC 1.15697</strain>
    </source>
</reference>
<comment type="similarity">
    <text evidence="1 7">Belongs to the ABC transporter superfamily.</text>
</comment>
<organism evidence="10 11">
    <name type="scientific">Marivibrio halodurans</name>
    <dbReference type="NCBI Taxonomy" id="2039722"/>
    <lineage>
        <taxon>Bacteria</taxon>
        <taxon>Pseudomonadati</taxon>
        <taxon>Pseudomonadota</taxon>
        <taxon>Alphaproteobacteria</taxon>
        <taxon>Rhodospirillales</taxon>
        <taxon>Rhodospirillaceae</taxon>
        <taxon>Marivibrio</taxon>
    </lineage>
</organism>
<dbReference type="Proteomes" id="UP000672602">
    <property type="component" value="Unassembled WGS sequence"/>
</dbReference>
<evidence type="ECO:0000256" key="4">
    <source>
        <dbReference type="ARBA" id="ARBA00022840"/>
    </source>
</evidence>
<dbReference type="NCBIfam" id="TIGR01186">
    <property type="entry name" value="proV"/>
    <property type="match status" value="1"/>
</dbReference>
<comment type="subunit">
    <text evidence="6">The complex is probably composed of two ATP-binding proteins (TmoW), two transmembrane proteins (TmoV) and a solute-binding protein (TmoX).</text>
</comment>
<dbReference type="InterPro" id="IPR027417">
    <property type="entry name" value="P-loop_NTPase"/>
</dbReference>
<dbReference type="GO" id="GO:0005886">
    <property type="term" value="C:plasma membrane"/>
    <property type="evidence" value="ECO:0007669"/>
    <property type="project" value="UniProtKB-SubCell"/>
</dbReference>
<protein>
    <recommendedName>
        <fullName evidence="7">Quaternary amine transport ATP-binding protein</fullName>
        <ecNumber evidence="7">7.6.2.9</ecNumber>
    </recommendedName>
</protein>
<dbReference type="GO" id="GO:0005524">
    <property type="term" value="F:ATP binding"/>
    <property type="evidence" value="ECO:0007669"/>
    <property type="project" value="UniProtKB-UniRule"/>
</dbReference>
<name>A0A8J7S2K9_9PROT</name>
<dbReference type="EMBL" id="JAGMWN010000001">
    <property type="protein sequence ID" value="MBP5855549.1"/>
    <property type="molecule type" value="Genomic_DNA"/>
</dbReference>
<dbReference type="InterPro" id="IPR017871">
    <property type="entry name" value="ABC_transporter-like_CS"/>
</dbReference>
<dbReference type="GO" id="GO:0006970">
    <property type="term" value="P:response to osmotic stress"/>
    <property type="evidence" value="ECO:0007669"/>
    <property type="project" value="UniProtKB-ARBA"/>
</dbReference>
<comment type="caution">
    <text evidence="10">The sequence shown here is derived from an EMBL/GenBank/DDBJ whole genome shotgun (WGS) entry which is preliminary data.</text>
</comment>
<keyword evidence="11" id="KW-1185">Reference proteome</keyword>
<accession>A0A8J7S2K9</accession>
<keyword evidence="7" id="KW-1003">Cell membrane</keyword>
<dbReference type="GO" id="GO:0006865">
    <property type="term" value="P:amino acid transport"/>
    <property type="evidence" value="ECO:0007669"/>
    <property type="project" value="UniProtKB-UniRule"/>
</dbReference>
<dbReference type="PROSITE" id="PS50893">
    <property type="entry name" value="ABC_TRANSPORTER_2"/>
    <property type="match status" value="1"/>
</dbReference>
<dbReference type="InterPro" id="IPR005892">
    <property type="entry name" value="Gly-betaine_transp_ATP-bd"/>
</dbReference>
<dbReference type="Gene3D" id="3.40.50.300">
    <property type="entry name" value="P-loop containing nucleotide triphosphate hydrolases"/>
    <property type="match status" value="1"/>
</dbReference>
<dbReference type="GO" id="GO:0031460">
    <property type="term" value="P:glycine betaine transport"/>
    <property type="evidence" value="ECO:0007669"/>
    <property type="project" value="InterPro"/>
</dbReference>
<comment type="subunit">
    <text evidence="7">The complex is probably composed of two ATP-binding proteins, two transmembrane proteins and a solute-binding protein.</text>
</comment>
<dbReference type="GO" id="GO:0015418">
    <property type="term" value="F:ABC-type quaternary ammonium compound transporting activity"/>
    <property type="evidence" value="ECO:0007669"/>
    <property type="project" value="UniProtKB-EC"/>
</dbReference>
<evidence type="ECO:0000256" key="7">
    <source>
        <dbReference type="RuleBase" id="RU369116"/>
    </source>
</evidence>
<comment type="catalytic activity">
    <reaction evidence="5">
        <text>a quaternary ammonium(out) + ATP + H2O = a quaternary ammonium(in) + ADP + phosphate + H(+)</text>
        <dbReference type="Rhea" id="RHEA:11036"/>
        <dbReference type="ChEBI" id="CHEBI:15377"/>
        <dbReference type="ChEBI" id="CHEBI:15378"/>
        <dbReference type="ChEBI" id="CHEBI:30616"/>
        <dbReference type="ChEBI" id="CHEBI:35267"/>
        <dbReference type="ChEBI" id="CHEBI:43474"/>
        <dbReference type="ChEBI" id="CHEBI:456216"/>
        <dbReference type="EC" id="7.6.2.9"/>
    </reaction>
    <physiologicalReaction direction="left-to-right" evidence="5">
        <dbReference type="Rhea" id="RHEA:11037"/>
    </physiologicalReaction>
</comment>
<dbReference type="GO" id="GO:0016887">
    <property type="term" value="F:ATP hydrolysis activity"/>
    <property type="evidence" value="ECO:0007669"/>
    <property type="project" value="UniProtKB-UniRule"/>
</dbReference>
<dbReference type="PANTHER" id="PTHR43869:SF1">
    <property type="entry name" value="GLYCINE BETAINE_PROLINE BETAINE TRANSPORT SYSTEM ATP-BINDING PROTEIN PROV"/>
    <property type="match status" value="1"/>
</dbReference>